<evidence type="ECO:0000313" key="5">
    <source>
        <dbReference type="Proteomes" id="UP000789405"/>
    </source>
</evidence>
<dbReference type="InterPro" id="IPR001128">
    <property type="entry name" value="Cyt_P450"/>
</dbReference>
<dbReference type="InterPro" id="IPR050364">
    <property type="entry name" value="Cytochrome_P450_fung"/>
</dbReference>
<dbReference type="GO" id="GO:0020037">
    <property type="term" value="F:heme binding"/>
    <property type="evidence" value="ECO:0007669"/>
    <property type="project" value="InterPro"/>
</dbReference>
<dbReference type="EMBL" id="CAJVPY010029750">
    <property type="protein sequence ID" value="CAG8794555.1"/>
    <property type="molecule type" value="Genomic_DNA"/>
</dbReference>
<organism evidence="4 5">
    <name type="scientific">Dentiscutata erythropus</name>
    <dbReference type="NCBI Taxonomy" id="1348616"/>
    <lineage>
        <taxon>Eukaryota</taxon>
        <taxon>Fungi</taxon>
        <taxon>Fungi incertae sedis</taxon>
        <taxon>Mucoromycota</taxon>
        <taxon>Glomeromycotina</taxon>
        <taxon>Glomeromycetes</taxon>
        <taxon>Diversisporales</taxon>
        <taxon>Gigasporaceae</taxon>
        <taxon>Dentiscutata</taxon>
    </lineage>
</organism>
<dbReference type="Gene3D" id="1.10.630.10">
    <property type="entry name" value="Cytochrome P450"/>
    <property type="match status" value="1"/>
</dbReference>
<dbReference type="PANTHER" id="PTHR46300">
    <property type="entry name" value="P450, PUTATIVE (EUROFUNG)-RELATED-RELATED"/>
    <property type="match status" value="1"/>
</dbReference>
<evidence type="ECO:0000256" key="1">
    <source>
        <dbReference type="ARBA" id="ARBA00022723"/>
    </source>
</evidence>
<dbReference type="Proteomes" id="UP000789405">
    <property type="component" value="Unassembled WGS sequence"/>
</dbReference>
<feature type="non-terminal residue" evidence="4">
    <location>
        <position position="238"/>
    </location>
</feature>
<dbReference type="SUPFAM" id="SSF48264">
    <property type="entry name" value="Cytochrome P450"/>
    <property type="match status" value="1"/>
</dbReference>
<protein>
    <submittedName>
        <fullName evidence="4">6475_t:CDS:1</fullName>
    </submittedName>
</protein>
<dbReference type="PANTHER" id="PTHR46300:SF11">
    <property type="entry name" value="OXIDOREDUCTASE, PUTATIVE-RELATED"/>
    <property type="match status" value="1"/>
</dbReference>
<keyword evidence="5" id="KW-1185">Reference proteome</keyword>
<keyword evidence="1" id="KW-0479">Metal-binding</keyword>
<accession>A0A9N9P940</accession>
<comment type="caution">
    <text evidence="4">The sequence shown here is derived from an EMBL/GenBank/DDBJ whole genome shotgun (WGS) entry which is preliminary data.</text>
</comment>
<name>A0A9N9P940_9GLOM</name>
<evidence type="ECO:0000256" key="3">
    <source>
        <dbReference type="ARBA" id="ARBA00023004"/>
    </source>
</evidence>
<dbReference type="OrthoDB" id="2789670at2759"/>
<evidence type="ECO:0000313" key="4">
    <source>
        <dbReference type="EMBL" id="CAG8794555.1"/>
    </source>
</evidence>
<evidence type="ECO:0000256" key="2">
    <source>
        <dbReference type="ARBA" id="ARBA00023002"/>
    </source>
</evidence>
<keyword evidence="2" id="KW-0560">Oxidoreductase</keyword>
<keyword evidence="3" id="KW-0408">Iron</keyword>
<sequence length="238" mass="27468">AWNFRSKKFKRIFMQNLRKAPENTKDGFYPKSYFHNAAFNIIALICWGKRIESFENPFYKEINDVKGDKEKRPCAIRDMLNKVNEVSSSLTWLTAVLADHLEVQAKAHQELDQVIGRSCLLKVSDGPNIPYICAIIKEGQRYCAPVFLAAPHYDDEYNGYHIPSNKFKESGASLTNGNYENRVLVLEEDFALEFIRTFIWESRIFRIENAPPLGEDGKPIPIGLNIERFAITIWPKSF</sequence>
<dbReference type="AlphaFoldDB" id="A0A9N9P940"/>
<feature type="non-terminal residue" evidence="4">
    <location>
        <position position="1"/>
    </location>
</feature>
<dbReference type="Pfam" id="PF00067">
    <property type="entry name" value="p450"/>
    <property type="match status" value="1"/>
</dbReference>
<dbReference type="GO" id="GO:0005506">
    <property type="term" value="F:iron ion binding"/>
    <property type="evidence" value="ECO:0007669"/>
    <property type="project" value="InterPro"/>
</dbReference>
<dbReference type="GO" id="GO:0016705">
    <property type="term" value="F:oxidoreductase activity, acting on paired donors, with incorporation or reduction of molecular oxygen"/>
    <property type="evidence" value="ECO:0007669"/>
    <property type="project" value="InterPro"/>
</dbReference>
<dbReference type="InterPro" id="IPR036396">
    <property type="entry name" value="Cyt_P450_sf"/>
</dbReference>
<dbReference type="GO" id="GO:0004497">
    <property type="term" value="F:monooxygenase activity"/>
    <property type="evidence" value="ECO:0007669"/>
    <property type="project" value="InterPro"/>
</dbReference>
<gene>
    <name evidence="4" type="ORF">DERYTH_LOCUS22092</name>
</gene>
<reference evidence="4" key="1">
    <citation type="submission" date="2021-06" db="EMBL/GenBank/DDBJ databases">
        <authorList>
            <person name="Kallberg Y."/>
            <person name="Tangrot J."/>
            <person name="Rosling A."/>
        </authorList>
    </citation>
    <scope>NUCLEOTIDE SEQUENCE</scope>
    <source>
        <strain evidence="4">MA453B</strain>
    </source>
</reference>
<proteinExistence type="predicted"/>